<protein>
    <recommendedName>
        <fullName evidence="3">Anticodon nuclease</fullName>
    </recommendedName>
</protein>
<dbReference type="KEGG" id="jli:EXU32_08335"/>
<reference evidence="1 2" key="1">
    <citation type="submission" date="2019-02" db="EMBL/GenBank/DDBJ databases">
        <title>Genomic data mining of an Antarctic deep-sea actinobacterium, Janibacterlimosus P3-3-X1.</title>
        <authorList>
            <person name="Liao L."/>
            <person name="Chen B."/>
        </authorList>
    </citation>
    <scope>NUCLEOTIDE SEQUENCE [LARGE SCALE GENOMIC DNA]</scope>
    <source>
        <strain evidence="1 2">P3-3-X1</strain>
    </source>
</reference>
<dbReference type="Proteomes" id="UP000290408">
    <property type="component" value="Chromosome"/>
</dbReference>
<keyword evidence="2" id="KW-1185">Reference proteome</keyword>
<evidence type="ECO:0000313" key="2">
    <source>
        <dbReference type="Proteomes" id="UP000290408"/>
    </source>
</evidence>
<dbReference type="EMBL" id="CP036164">
    <property type="protein sequence ID" value="QBF46259.1"/>
    <property type="molecule type" value="Genomic_DNA"/>
</dbReference>
<dbReference type="AlphaFoldDB" id="A0A4P6MTA6"/>
<name>A0A4P6MTA6_9MICO</name>
<accession>A0A4P6MTA6</accession>
<evidence type="ECO:0008006" key="3">
    <source>
        <dbReference type="Google" id="ProtNLM"/>
    </source>
</evidence>
<evidence type="ECO:0000313" key="1">
    <source>
        <dbReference type="EMBL" id="QBF46259.1"/>
    </source>
</evidence>
<organism evidence="1 2">
    <name type="scientific">Janibacter limosus</name>
    <dbReference type="NCBI Taxonomy" id="53458"/>
    <lineage>
        <taxon>Bacteria</taxon>
        <taxon>Bacillati</taxon>
        <taxon>Actinomycetota</taxon>
        <taxon>Actinomycetes</taxon>
        <taxon>Micrococcales</taxon>
        <taxon>Intrasporangiaceae</taxon>
        <taxon>Janibacter</taxon>
    </lineage>
</organism>
<dbReference type="OrthoDB" id="9789562at2"/>
<proteinExistence type="predicted"/>
<gene>
    <name evidence="1" type="ORF">EXU32_08335</name>
</gene>
<sequence length="354" mass="39558">MEHHETIDSLCDYLSTGASGSLSTLIYAPNTIGKTRLAQQMKDRDPDGVVLYNSYVEDVFSWDNERVVLKMNLEAELLKTIETQGLDGAIIHNFKGFTDGKIEPLIDFARGEVVFGVYAGDDSTTDGIKISRAEESIFVWCVYYSVLSEAIETLADNEDLRSTTDYDGLTLAVIDDPVSSMDDVRIVSVALALAGLIKRAADLDLRFLVTTHHALFFNVLFNSLRRKNDHAYVLAREPVAGWTLRKQSKDTPFSYHLGVINDIQQAILENSVQRGHFNQFRALLEKTANFLGHTGGWGDLLTGPDAALLTKVLNLYSHDRFADLDSSEVAVEYKDALRGEFQEFLKTFRWAVTA</sequence>
<dbReference type="RefSeq" id="WP_130629483.1">
    <property type="nucleotide sequence ID" value="NZ_CP036164.1"/>
</dbReference>